<reference evidence="2 3" key="1">
    <citation type="journal article" date="2015" name="Nature">
        <title>rRNA introns, odd ribosomes, and small enigmatic genomes across a large radiation of phyla.</title>
        <authorList>
            <person name="Brown C.T."/>
            <person name="Hug L.A."/>
            <person name="Thomas B.C."/>
            <person name="Sharon I."/>
            <person name="Castelle C.J."/>
            <person name="Singh A."/>
            <person name="Wilkins M.J."/>
            <person name="Williams K.H."/>
            <person name="Banfield J.F."/>
        </authorList>
    </citation>
    <scope>NUCLEOTIDE SEQUENCE [LARGE SCALE GENOMIC DNA]</scope>
</reference>
<feature type="chain" id="PRO_5002535690" description="Sialidase domain-containing protein" evidence="1">
    <location>
        <begin position="20"/>
        <end position="446"/>
    </location>
</feature>
<evidence type="ECO:0000313" key="3">
    <source>
        <dbReference type="Proteomes" id="UP000034875"/>
    </source>
</evidence>
<sequence length="446" mass="50316">MKRWIGALICLFCLNILNAKTITDYKLTPDDFFLSQTLPPLNHQESEFELNRADFINFSPNVEINSDIAGNQFHPSTVYDAQRQIWHAVWWFRNGNGTVNQIYYSKSTDEGGTWSVNERVDNSPIGAEYPCITLDGQGRPVVAWADYRNGGKDIYVSTLTAGSWSSAVKINYGRTHVAHSPNLIFNSNLNLLVAAWTNGAGLSDIYTSTSADAVIWAFHKRANDNLGYMPMASDPRMTVDQGGNIYLVFTGWGGHASSGRFPDVYFTKSTDGGKTWMSPQVRMNIRTDFYQQDPDIAVDNDGNLYAVWEDNWEYFVMLRICLAKSTDGGLNWTNQNVDDGPLGFSSRMYPRIILNDSRLDVAWGLDDRNGSQDVYFTSSYDSAGHWSANQRINDEQYNVINGKIALVGNQGDIYCIWHEYHGNNDVLYNLILSKGVLQYFPPKSTY</sequence>
<evidence type="ECO:0000313" key="2">
    <source>
        <dbReference type="EMBL" id="KKS43262.1"/>
    </source>
</evidence>
<gene>
    <name evidence="2" type="ORF">UV05_C0032G0001</name>
</gene>
<dbReference type="SUPFAM" id="SSF50939">
    <property type="entry name" value="Sialidases"/>
    <property type="match status" value="2"/>
</dbReference>
<organism evidence="2 3">
    <name type="scientific">candidate division CPR1 bacterium GW2011_GWA2_42_17</name>
    <dbReference type="NCBI Taxonomy" id="1618341"/>
    <lineage>
        <taxon>Bacteria</taxon>
        <taxon>candidate division CPR1</taxon>
    </lineage>
</organism>
<accession>A0A0G0Z3E9</accession>
<evidence type="ECO:0000256" key="1">
    <source>
        <dbReference type="SAM" id="SignalP"/>
    </source>
</evidence>
<dbReference type="AlphaFoldDB" id="A0A0G0Z3E9"/>
<proteinExistence type="predicted"/>
<protein>
    <recommendedName>
        <fullName evidence="4">Sialidase domain-containing protein</fullName>
    </recommendedName>
</protein>
<name>A0A0G0Z3E9_9BACT</name>
<dbReference type="CDD" id="cd15482">
    <property type="entry name" value="Sialidase_non-viral"/>
    <property type="match status" value="2"/>
</dbReference>
<dbReference type="EMBL" id="LCCZ01000032">
    <property type="protein sequence ID" value="KKS43262.1"/>
    <property type="molecule type" value="Genomic_DNA"/>
</dbReference>
<dbReference type="InterPro" id="IPR036278">
    <property type="entry name" value="Sialidase_sf"/>
</dbReference>
<evidence type="ECO:0008006" key="4">
    <source>
        <dbReference type="Google" id="ProtNLM"/>
    </source>
</evidence>
<keyword evidence="1" id="KW-0732">Signal</keyword>
<comment type="caution">
    <text evidence="2">The sequence shown here is derived from an EMBL/GenBank/DDBJ whole genome shotgun (WGS) entry which is preliminary data.</text>
</comment>
<dbReference type="Proteomes" id="UP000034875">
    <property type="component" value="Unassembled WGS sequence"/>
</dbReference>
<dbReference type="Gene3D" id="2.120.10.10">
    <property type="match status" value="2"/>
</dbReference>
<feature type="signal peptide" evidence="1">
    <location>
        <begin position="1"/>
        <end position="19"/>
    </location>
</feature>